<dbReference type="PANTHER" id="PTHR16212">
    <property type="entry name" value="FOCADHESIN FAMILY MEMBER"/>
    <property type="match status" value="1"/>
</dbReference>
<dbReference type="GO" id="GO:0060147">
    <property type="term" value="P:regulation of post-transcriptional gene silencing"/>
    <property type="evidence" value="ECO:0007669"/>
    <property type="project" value="InterPro"/>
</dbReference>
<protein>
    <submittedName>
        <fullName evidence="1">Protein RST1</fullName>
    </submittedName>
</protein>
<dbReference type="PANTHER" id="PTHR16212:SF4">
    <property type="entry name" value="FOCADHESIN"/>
    <property type="match status" value="1"/>
</dbReference>
<dbReference type="AlphaFoldDB" id="A0A445KLQ9"/>
<evidence type="ECO:0000313" key="2">
    <source>
        <dbReference type="Proteomes" id="UP000289340"/>
    </source>
</evidence>
<sequence>MTTSASTSASARAIGIDNDSSIKSILYPALSLSNILHFNVQIMVGEDEPEDRIINRFKKEVLKAVARTTDAFIFITGVKNDTTLAPLTKKEISVLPPSVHMVKSAASKFLLEWLFQHEHEHRQWSAAVSLGLISSCLHVTDHKERYHNITGLLEISELFLSTKFRALLSLSLHSSPSSSKLLSMASYGGELLLDSSSP</sequence>
<reference evidence="1 2" key="1">
    <citation type="submission" date="2018-09" db="EMBL/GenBank/DDBJ databases">
        <title>A high-quality reference genome of wild soybean provides a powerful tool to mine soybean genomes.</title>
        <authorList>
            <person name="Xie M."/>
            <person name="Chung C.Y.L."/>
            <person name="Li M.-W."/>
            <person name="Wong F.-L."/>
            <person name="Chan T.-F."/>
            <person name="Lam H.-M."/>
        </authorList>
    </citation>
    <scope>NUCLEOTIDE SEQUENCE [LARGE SCALE GENOMIC DNA]</scope>
    <source>
        <strain evidence="2">cv. W05</strain>
        <tissue evidence="1">Hypocotyl of etiolated seedlings</tissue>
    </source>
</reference>
<accession>A0A445KLQ9</accession>
<dbReference type="EMBL" id="QZWG01000005">
    <property type="protein sequence ID" value="RZC11724.1"/>
    <property type="molecule type" value="Genomic_DNA"/>
</dbReference>
<gene>
    <name evidence="1" type="ORF">D0Y65_011782</name>
</gene>
<dbReference type="Proteomes" id="UP000289340">
    <property type="component" value="Chromosome 5"/>
</dbReference>
<comment type="caution">
    <text evidence="1">The sequence shown here is derived from an EMBL/GenBank/DDBJ whole genome shotgun (WGS) entry which is preliminary data.</text>
</comment>
<proteinExistence type="predicted"/>
<name>A0A445KLQ9_GLYSO</name>
<evidence type="ECO:0000313" key="1">
    <source>
        <dbReference type="EMBL" id="RZC11724.1"/>
    </source>
</evidence>
<keyword evidence="2" id="KW-1185">Reference proteome</keyword>
<organism evidence="1 2">
    <name type="scientific">Glycine soja</name>
    <name type="common">Wild soybean</name>
    <dbReference type="NCBI Taxonomy" id="3848"/>
    <lineage>
        <taxon>Eukaryota</taxon>
        <taxon>Viridiplantae</taxon>
        <taxon>Streptophyta</taxon>
        <taxon>Embryophyta</taxon>
        <taxon>Tracheophyta</taxon>
        <taxon>Spermatophyta</taxon>
        <taxon>Magnoliopsida</taxon>
        <taxon>eudicotyledons</taxon>
        <taxon>Gunneridae</taxon>
        <taxon>Pentapetalae</taxon>
        <taxon>rosids</taxon>
        <taxon>fabids</taxon>
        <taxon>Fabales</taxon>
        <taxon>Fabaceae</taxon>
        <taxon>Papilionoideae</taxon>
        <taxon>50 kb inversion clade</taxon>
        <taxon>NPAAA clade</taxon>
        <taxon>indigoferoid/millettioid clade</taxon>
        <taxon>Phaseoleae</taxon>
        <taxon>Glycine</taxon>
        <taxon>Glycine subgen. Soja</taxon>
    </lineage>
</organism>
<dbReference type="InterPro" id="IPR045163">
    <property type="entry name" value="Focadhesin/RST1"/>
</dbReference>